<protein>
    <recommendedName>
        <fullName evidence="1">Reverse transcriptase domain-containing protein</fullName>
    </recommendedName>
</protein>
<name>E3MGU0_CAERE</name>
<dbReference type="HOGENOM" id="CLU_000680_32_2_1"/>
<dbReference type="OrthoDB" id="5860136at2759"/>
<dbReference type="PANTHER" id="PTHR47027">
    <property type="entry name" value="REVERSE TRANSCRIPTASE DOMAIN-CONTAINING PROTEIN"/>
    <property type="match status" value="1"/>
</dbReference>
<dbReference type="eggNOG" id="KOG1075">
    <property type="taxonomic scope" value="Eukaryota"/>
</dbReference>
<organism evidence="3">
    <name type="scientific">Caenorhabditis remanei</name>
    <name type="common">Caenorhabditis vulgaris</name>
    <dbReference type="NCBI Taxonomy" id="31234"/>
    <lineage>
        <taxon>Eukaryota</taxon>
        <taxon>Metazoa</taxon>
        <taxon>Ecdysozoa</taxon>
        <taxon>Nematoda</taxon>
        <taxon>Chromadorea</taxon>
        <taxon>Rhabditida</taxon>
        <taxon>Rhabditina</taxon>
        <taxon>Rhabditomorpha</taxon>
        <taxon>Rhabditoidea</taxon>
        <taxon>Rhabditidae</taxon>
        <taxon>Peloderinae</taxon>
        <taxon>Caenorhabditis</taxon>
    </lineage>
</organism>
<dbReference type="InterPro" id="IPR000477">
    <property type="entry name" value="RT_dom"/>
</dbReference>
<evidence type="ECO:0000259" key="1">
    <source>
        <dbReference type="PROSITE" id="PS50878"/>
    </source>
</evidence>
<dbReference type="Proteomes" id="UP000008281">
    <property type="component" value="Unassembled WGS sequence"/>
</dbReference>
<evidence type="ECO:0000313" key="2">
    <source>
        <dbReference type="EMBL" id="EFP01827.1"/>
    </source>
</evidence>
<dbReference type="PROSITE" id="PS50878">
    <property type="entry name" value="RT_POL"/>
    <property type="match status" value="1"/>
</dbReference>
<dbReference type="SUPFAM" id="SSF56672">
    <property type="entry name" value="DNA/RNA polymerases"/>
    <property type="match status" value="1"/>
</dbReference>
<proteinExistence type="predicted"/>
<dbReference type="EMBL" id="DS268444">
    <property type="protein sequence ID" value="EFP01827.1"/>
    <property type="molecule type" value="Genomic_DNA"/>
</dbReference>
<dbReference type="InterPro" id="IPR043502">
    <property type="entry name" value="DNA/RNA_pol_sf"/>
</dbReference>
<dbReference type="InParanoid" id="E3MGU0"/>
<dbReference type="PANTHER" id="PTHR47027:SF20">
    <property type="entry name" value="REVERSE TRANSCRIPTASE-LIKE PROTEIN WITH RNA-DIRECTED DNA POLYMERASE DOMAIN"/>
    <property type="match status" value="1"/>
</dbReference>
<gene>
    <name evidence="2" type="ORF">CRE_23455</name>
</gene>
<dbReference type="Pfam" id="PF00078">
    <property type="entry name" value="RVT_1"/>
    <property type="match status" value="1"/>
</dbReference>
<dbReference type="AlphaFoldDB" id="E3MGU0"/>
<dbReference type="STRING" id="31234.E3MGU0"/>
<dbReference type="OMA" id="CEIPAVQ"/>
<sequence>MYYVLNINDYTVQRLMEVDREYQIPITMVFIDFKKAFDTIEPAALWESLKAQGIDSGYVKLLKNCYNDCSTTITPFYNLVSIPITRGVRQGDTISPNLFSACLEPAFSRMQLKGDEKDYDKSPGIRINGRNLTDVRFADDIILISKTPETAEKMLQERVAEKNNNSTTAIEEVEEYVYLGRLLNTNNDLVPEIHRIRRAAWAAFNNIKNTTDALPCPKIRAQLFDTTVLPALTYGSETWTFTIALSERVRITHAAIERKRITLTE</sequence>
<evidence type="ECO:0000313" key="3">
    <source>
        <dbReference type="Proteomes" id="UP000008281"/>
    </source>
</evidence>
<feature type="domain" description="Reverse transcriptase" evidence="1">
    <location>
        <begin position="1"/>
        <end position="206"/>
    </location>
</feature>
<reference evidence="2" key="1">
    <citation type="submission" date="2007-07" db="EMBL/GenBank/DDBJ databases">
        <title>PCAP assembly of the Caenorhabditis remanei genome.</title>
        <authorList>
            <consortium name="The Caenorhabditis remanei Sequencing Consortium"/>
            <person name="Wilson R.K."/>
        </authorList>
    </citation>
    <scope>NUCLEOTIDE SEQUENCE [LARGE SCALE GENOMIC DNA]</scope>
    <source>
        <strain evidence="2">PB4641</strain>
    </source>
</reference>
<keyword evidence="3" id="KW-1185">Reference proteome</keyword>
<accession>E3MGU0</accession>